<dbReference type="InterPro" id="IPR001320">
    <property type="entry name" value="Iontro_rcpt_C"/>
</dbReference>
<proteinExistence type="predicted"/>
<dbReference type="SUPFAM" id="SSF53850">
    <property type="entry name" value="Periplasmic binding protein-like II"/>
    <property type="match status" value="1"/>
</dbReference>
<evidence type="ECO:0000256" key="1">
    <source>
        <dbReference type="ARBA" id="ARBA00022729"/>
    </source>
</evidence>
<evidence type="ECO:0000256" key="2">
    <source>
        <dbReference type="SAM" id="SignalP"/>
    </source>
</evidence>
<comment type="caution">
    <text evidence="5">The sequence shown here is derived from an EMBL/GenBank/DDBJ whole genome shotgun (WGS) entry which is preliminary data.</text>
</comment>
<dbReference type="EMBL" id="JAMTCO010000015">
    <property type="protein sequence ID" value="MCP2273145.1"/>
    <property type="molecule type" value="Genomic_DNA"/>
</dbReference>
<feature type="domain" description="Ionotropic glutamate receptor C-terminal" evidence="4">
    <location>
        <begin position="55"/>
        <end position="271"/>
    </location>
</feature>
<dbReference type="PANTHER" id="PTHR35936:SF17">
    <property type="entry name" value="ARGININE-BINDING EXTRACELLULAR PROTEIN ARTP"/>
    <property type="match status" value="1"/>
</dbReference>
<name>A0ABT1IKG9_9PSEU</name>
<feature type="signal peptide" evidence="2">
    <location>
        <begin position="1"/>
        <end position="37"/>
    </location>
</feature>
<accession>A0ABT1IKG9</accession>
<gene>
    <name evidence="5" type="ORF">LV75_005671</name>
</gene>
<dbReference type="InterPro" id="IPR001638">
    <property type="entry name" value="Solute-binding_3/MltF_N"/>
</dbReference>
<dbReference type="Proteomes" id="UP001205185">
    <property type="component" value="Unassembled WGS sequence"/>
</dbReference>
<evidence type="ECO:0000259" key="4">
    <source>
        <dbReference type="SMART" id="SM00079"/>
    </source>
</evidence>
<evidence type="ECO:0000313" key="5">
    <source>
        <dbReference type="EMBL" id="MCP2273145.1"/>
    </source>
</evidence>
<reference evidence="5 6" key="1">
    <citation type="submission" date="2022-06" db="EMBL/GenBank/DDBJ databases">
        <title>Genomic Encyclopedia of Archaeal and Bacterial Type Strains, Phase II (KMG-II): from individual species to whole genera.</title>
        <authorList>
            <person name="Goeker M."/>
        </authorList>
    </citation>
    <scope>NUCLEOTIDE SEQUENCE [LARGE SCALE GENOMIC DNA]</scope>
    <source>
        <strain evidence="5 6">DSM 44255</strain>
    </source>
</reference>
<organism evidence="5 6">
    <name type="scientific">Actinokineospora diospyrosa</name>
    <dbReference type="NCBI Taxonomy" id="103728"/>
    <lineage>
        <taxon>Bacteria</taxon>
        <taxon>Bacillati</taxon>
        <taxon>Actinomycetota</taxon>
        <taxon>Actinomycetes</taxon>
        <taxon>Pseudonocardiales</taxon>
        <taxon>Pseudonocardiaceae</taxon>
        <taxon>Actinokineospora</taxon>
    </lineage>
</organism>
<dbReference type="SMART" id="SM00062">
    <property type="entry name" value="PBPb"/>
    <property type="match status" value="1"/>
</dbReference>
<dbReference type="PANTHER" id="PTHR35936">
    <property type="entry name" value="MEMBRANE-BOUND LYTIC MUREIN TRANSGLYCOSYLASE F"/>
    <property type="match status" value="1"/>
</dbReference>
<evidence type="ECO:0000313" key="6">
    <source>
        <dbReference type="Proteomes" id="UP001205185"/>
    </source>
</evidence>
<evidence type="ECO:0000259" key="3">
    <source>
        <dbReference type="SMART" id="SM00062"/>
    </source>
</evidence>
<feature type="chain" id="PRO_5045798835" evidence="2">
    <location>
        <begin position="38"/>
        <end position="282"/>
    </location>
</feature>
<keyword evidence="1 2" id="KW-0732">Signal</keyword>
<dbReference type="CDD" id="cd13530">
    <property type="entry name" value="PBP2_peptides_like"/>
    <property type="match status" value="1"/>
</dbReference>
<dbReference type="SMART" id="SM00079">
    <property type="entry name" value="PBPe"/>
    <property type="match status" value="1"/>
</dbReference>
<keyword evidence="6" id="KW-1185">Reference proteome</keyword>
<protein>
    <submittedName>
        <fullName evidence="5">Polar amino acid transport system substrate-binding protein</fullName>
    </submittedName>
</protein>
<feature type="domain" description="Solute-binding protein family 3/N-terminal" evidence="3">
    <location>
        <begin position="55"/>
        <end position="272"/>
    </location>
</feature>
<sequence length="282" mass="30044">MILLCDKHMNDGRRMRTSLLRVVALAVAGIAATTALTACGSSSDAAAGGSGGPQTLRVGTLGDAPPNVYQENGIYTGFDNELFKAVADKAGYKVEFVGTDFSALLGQVANKTYDAGSSAIAQTEERRKTVDFTDPYNYEYISILSKDKGITDAKLLDGKRVAVIQATVGDKYLGANVPGAQIVRFPSYDTAIAGLRNGNADAWVVDLTIAEKYAKEDPSLAVTATIEANDLPHGFAVRKGNDELRGKLNDGLRAVIADGTWQKLHDKFIPSVPVPDKFKPKS</sequence>
<dbReference type="Gene3D" id="3.40.190.10">
    <property type="entry name" value="Periplasmic binding protein-like II"/>
    <property type="match status" value="2"/>
</dbReference>
<dbReference type="Pfam" id="PF00497">
    <property type="entry name" value="SBP_bac_3"/>
    <property type="match status" value="1"/>
</dbReference>